<keyword evidence="5 7" id="KW-1133">Transmembrane helix</keyword>
<dbReference type="Gene3D" id="1.10.3720.10">
    <property type="entry name" value="MetI-like"/>
    <property type="match status" value="1"/>
</dbReference>
<feature type="transmembrane region" description="Helical" evidence="7">
    <location>
        <begin position="251"/>
        <end position="273"/>
    </location>
</feature>
<evidence type="ECO:0000256" key="4">
    <source>
        <dbReference type="ARBA" id="ARBA00022692"/>
    </source>
</evidence>
<evidence type="ECO:0000313" key="10">
    <source>
        <dbReference type="Proteomes" id="UP001595445"/>
    </source>
</evidence>
<evidence type="ECO:0000256" key="1">
    <source>
        <dbReference type="ARBA" id="ARBA00004651"/>
    </source>
</evidence>
<sequence>MDIPAERPKRAWAATLRTAFGYRRTRIGAAITLAILVIALAGPFLAPYEPSAFISKPFAKPGAEFWLGTDVRGRDVLSRLLYGGLAVVWMSVAAATIGMILGASVGMLAAYSRGWLAEVLMRVMDVFLALPTIILVLMVVSLLGPQKWLVVVLVGISHMPQVARVSQGVAADVAGRDFVLFAEALNVPRWKILLREILPNIMTPLLVEYGIRIVWSIAGIAALSVMGYGIQPPEADWGLLINENRGRLATRPLPVLAPAILIALFALGVNLMAEGLSATISGVARKTGAK</sequence>
<feature type="transmembrane region" description="Helical" evidence="7">
    <location>
        <begin position="86"/>
        <end position="111"/>
    </location>
</feature>
<dbReference type="EMBL" id="JBHRSM010000043">
    <property type="protein sequence ID" value="MFC3087964.1"/>
    <property type="molecule type" value="Genomic_DNA"/>
</dbReference>
<keyword evidence="4 7" id="KW-0812">Transmembrane</keyword>
<evidence type="ECO:0000256" key="7">
    <source>
        <dbReference type="RuleBase" id="RU363032"/>
    </source>
</evidence>
<evidence type="ECO:0000256" key="5">
    <source>
        <dbReference type="ARBA" id="ARBA00022989"/>
    </source>
</evidence>
<evidence type="ECO:0000313" key="9">
    <source>
        <dbReference type="EMBL" id="MFC3087964.1"/>
    </source>
</evidence>
<comment type="subcellular location">
    <subcellularLocation>
        <location evidence="1 7">Cell membrane</location>
        <topology evidence="1 7">Multi-pass membrane protein</topology>
    </subcellularLocation>
</comment>
<keyword evidence="6 7" id="KW-0472">Membrane</keyword>
<feature type="transmembrane region" description="Helical" evidence="7">
    <location>
        <begin position="123"/>
        <end position="143"/>
    </location>
</feature>
<feature type="transmembrane region" description="Helical" evidence="7">
    <location>
        <begin position="27"/>
        <end position="46"/>
    </location>
</feature>
<keyword evidence="3" id="KW-1003">Cell membrane</keyword>
<comment type="similarity">
    <text evidence="7">Belongs to the binding-protein-dependent transport system permease family.</text>
</comment>
<feature type="transmembrane region" description="Helical" evidence="7">
    <location>
        <begin position="209"/>
        <end position="230"/>
    </location>
</feature>
<evidence type="ECO:0000259" key="8">
    <source>
        <dbReference type="PROSITE" id="PS50928"/>
    </source>
</evidence>
<proteinExistence type="inferred from homology"/>
<feature type="domain" description="ABC transmembrane type-1" evidence="8">
    <location>
        <begin position="84"/>
        <end position="273"/>
    </location>
</feature>
<gene>
    <name evidence="9" type="ORF">ACFOD6_18130</name>
</gene>
<dbReference type="InterPro" id="IPR035906">
    <property type="entry name" value="MetI-like_sf"/>
</dbReference>
<dbReference type="PANTHER" id="PTHR43386:SF25">
    <property type="entry name" value="PEPTIDE ABC TRANSPORTER PERMEASE PROTEIN"/>
    <property type="match status" value="1"/>
</dbReference>
<organism evidence="9 10">
    <name type="scientific">Tabrizicola soli</name>
    <dbReference type="NCBI Taxonomy" id="2185115"/>
    <lineage>
        <taxon>Bacteria</taxon>
        <taxon>Pseudomonadati</taxon>
        <taxon>Pseudomonadota</taxon>
        <taxon>Alphaproteobacteria</taxon>
        <taxon>Rhodobacterales</taxon>
        <taxon>Paracoccaceae</taxon>
        <taxon>Tabrizicola</taxon>
    </lineage>
</organism>
<reference evidence="10" key="1">
    <citation type="journal article" date="2019" name="Int. J. Syst. Evol. Microbiol.">
        <title>The Global Catalogue of Microorganisms (GCM) 10K type strain sequencing project: providing services to taxonomists for standard genome sequencing and annotation.</title>
        <authorList>
            <consortium name="The Broad Institute Genomics Platform"/>
            <consortium name="The Broad Institute Genome Sequencing Center for Infectious Disease"/>
            <person name="Wu L."/>
            <person name="Ma J."/>
        </authorList>
    </citation>
    <scope>NUCLEOTIDE SEQUENCE [LARGE SCALE GENOMIC DNA]</scope>
    <source>
        <strain evidence="10">KCTC 62102</strain>
    </source>
</reference>
<dbReference type="Proteomes" id="UP001595445">
    <property type="component" value="Unassembled WGS sequence"/>
</dbReference>
<dbReference type="RefSeq" id="WP_197647718.1">
    <property type="nucleotide sequence ID" value="NZ_JAEACP010000038.1"/>
</dbReference>
<dbReference type="InterPro" id="IPR000515">
    <property type="entry name" value="MetI-like"/>
</dbReference>
<evidence type="ECO:0000256" key="6">
    <source>
        <dbReference type="ARBA" id="ARBA00023136"/>
    </source>
</evidence>
<dbReference type="SUPFAM" id="SSF161098">
    <property type="entry name" value="MetI-like"/>
    <property type="match status" value="1"/>
</dbReference>
<name>A0ABV7DZQ0_9RHOB</name>
<dbReference type="PANTHER" id="PTHR43386">
    <property type="entry name" value="OLIGOPEPTIDE TRANSPORT SYSTEM PERMEASE PROTEIN APPC"/>
    <property type="match status" value="1"/>
</dbReference>
<comment type="caution">
    <text evidence="9">The sequence shown here is derived from an EMBL/GenBank/DDBJ whole genome shotgun (WGS) entry which is preliminary data.</text>
</comment>
<evidence type="ECO:0000256" key="2">
    <source>
        <dbReference type="ARBA" id="ARBA00022448"/>
    </source>
</evidence>
<dbReference type="CDD" id="cd06261">
    <property type="entry name" value="TM_PBP2"/>
    <property type="match status" value="1"/>
</dbReference>
<dbReference type="InterPro" id="IPR050366">
    <property type="entry name" value="BP-dependent_transpt_permease"/>
</dbReference>
<dbReference type="PROSITE" id="PS50928">
    <property type="entry name" value="ABC_TM1"/>
    <property type="match status" value="1"/>
</dbReference>
<evidence type="ECO:0000256" key="3">
    <source>
        <dbReference type="ARBA" id="ARBA00022475"/>
    </source>
</evidence>
<keyword evidence="2 7" id="KW-0813">Transport</keyword>
<dbReference type="Pfam" id="PF00528">
    <property type="entry name" value="BPD_transp_1"/>
    <property type="match status" value="1"/>
</dbReference>
<keyword evidence="10" id="KW-1185">Reference proteome</keyword>
<accession>A0ABV7DZQ0</accession>
<protein>
    <submittedName>
        <fullName evidence="9">ABC transporter permease</fullName>
    </submittedName>
</protein>